<evidence type="ECO:0000313" key="1">
    <source>
        <dbReference type="EMBL" id="GIY57828.1"/>
    </source>
</evidence>
<dbReference type="Proteomes" id="UP001054945">
    <property type="component" value="Unassembled WGS sequence"/>
</dbReference>
<gene>
    <name evidence="1" type="ORF">CEXT_606801</name>
</gene>
<proteinExistence type="predicted"/>
<name>A0AAV4UJ74_CAEEX</name>
<accession>A0AAV4UJ74</accession>
<keyword evidence="2" id="KW-1185">Reference proteome</keyword>
<dbReference type="EMBL" id="BPLR01012968">
    <property type="protein sequence ID" value="GIY57828.1"/>
    <property type="molecule type" value="Genomic_DNA"/>
</dbReference>
<protein>
    <submittedName>
        <fullName evidence="1">Uncharacterized protein</fullName>
    </submittedName>
</protein>
<sequence length="125" mass="14511">MPADLSIPNSLLTTLQQQEAVKKFKQPERQLIGWTAEFINSVDIVDMFRNQHFHNSERRNIFFFSTFPLKYNLGGKRLYVHTSQRSSSELINYLQPRRPRSKPADLSIPNSLLTTLQQQGGSQEF</sequence>
<comment type="caution">
    <text evidence="1">The sequence shown here is derived from an EMBL/GenBank/DDBJ whole genome shotgun (WGS) entry which is preliminary data.</text>
</comment>
<reference evidence="1 2" key="1">
    <citation type="submission" date="2021-06" db="EMBL/GenBank/DDBJ databases">
        <title>Caerostris extrusa draft genome.</title>
        <authorList>
            <person name="Kono N."/>
            <person name="Arakawa K."/>
        </authorList>
    </citation>
    <scope>NUCLEOTIDE SEQUENCE [LARGE SCALE GENOMIC DNA]</scope>
</reference>
<dbReference type="AlphaFoldDB" id="A0AAV4UJ74"/>
<evidence type="ECO:0000313" key="2">
    <source>
        <dbReference type="Proteomes" id="UP001054945"/>
    </source>
</evidence>
<organism evidence="1 2">
    <name type="scientific">Caerostris extrusa</name>
    <name type="common">Bark spider</name>
    <name type="synonym">Caerostris bankana</name>
    <dbReference type="NCBI Taxonomy" id="172846"/>
    <lineage>
        <taxon>Eukaryota</taxon>
        <taxon>Metazoa</taxon>
        <taxon>Ecdysozoa</taxon>
        <taxon>Arthropoda</taxon>
        <taxon>Chelicerata</taxon>
        <taxon>Arachnida</taxon>
        <taxon>Araneae</taxon>
        <taxon>Araneomorphae</taxon>
        <taxon>Entelegynae</taxon>
        <taxon>Araneoidea</taxon>
        <taxon>Araneidae</taxon>
        <taxon>Caerostris</taxon>
    </lineage>
</organism>